<dbReference type="RefSeq" id="WP_107890528.1">
    <property type="nucleotide sequence ID" value="NZ_NHSI01000066.1"/>
</dbReference>
<dbReference type="EMBL" id="QAAA01000001">
    <property type="protein sequence ID" value="PTN03927.1"/>
    <property type="molecule type" value="Genomic_DNA"/>
</dbReference>
<accession>A0A2T5BWA8</accession>
<proteinExistence type="predicted"/>
<protein>
    <submittedName>
        <fullName evidence="2">Uncharacterized protein</fullName>
    </submittedName>
</protein>
<evidence type="ECO:0000313" key="2">
    <source>
        <dbReference type="EMBL" id="PTN03927.1"/>
    </source>
</evidence>
<gene>
    <name evidence="2" type="ORF">C8N32_101121</name>
</gene>
<reference evidence="2 3" key="1">
    <citation type="submission" date="2018-04" db="EMBL/GenBank/DDBJ databases">
        <title>Genomic Encyclopedia of Archaeal and Bacterial Type Strains, Phase II (KMG-II): from individual species to whole genera.</title>
        <authorList>
            <person name="Goeker M."/>
        </authorList>
    </citation>
    <scope>NUCLEOTIDE SEQUENCE [LARGE SCALE GENOMIC DNA]</scope>
    <source>
        <strain evidence="2 3">DSM 18064</strain>
    </source>
</reference>
<evidence type="ECO:0000313" key="3">
    <source>
        <dbReference type="Proteomes" id="UP000243859"/>
    </source>
</evidence>
<keyword evidence="1" id="KW-0472">Membrane</keyword>
<comment type="caution">
    <text evidence="2">The sequence shown here is derived from an EMBL/GenBank/DDBJ whole genome shotgun (WGS) entry which is preliminary data.</text>
</comment>
<name>A0A2T5BWA8_9RHOB</name>
<feature type="transmembrane region" description="Helical" evidence="1">
    <location>
        <begin position="36"/>
        <end position="55"/>
    </location>
</feature>
<sequence>MTGFQRWLLVVGILILSGIAIPYGALSGGTVSVEVFVFWCVFGAAVVVAIAAGVTRWRG</sequence>
<evidence type="ECO:0000256" key="1">
    <source>
        <dbReference type="SAM" id="Phobius"/>
    </source>
</evidence>
<keyword evidence="1" id="KW-1133">Transmembrane helix</keyword>
<dbReference type="Proteomes" id="UP000243859">
    <property type="component" value="Unassembled WGS sequence"/>
</dbReference>
<feature type="transmembrane region" description="Helical" evidence="1">
    <location>
        <begin position="7"/>
        <end position="24"/>
    </location>
</feature>
<keyword evidence="3" id="KW-1185">Reference proteome</keyword>
<dbReference type="AlphaFoldDB" id="A0A2T5BWA8"/>
<organism evidence="2 3">
    <name type="scientific">Rhodovulum imhoffii</name>
    <dbReference type="NCBI Taxonomy" id="365340"/>
    <lineage>
        <taxon>Bacteria</taxon>
        <taxon>Pseudomonadati</taxon>
        <taxon>Pseudomonadota</taxon>
        <taxon>Alphaproteobacteria</taxon>
        <taxon>Rhodobacterales</taxon>
        <taxon>Paracoccaceae</taxon>
        <taxon>Rhodovulum</taxon>
    </lineage>
</organism>
<keyword evidence="1" id="KW-0812">Transmembrane</keyword>